<gene>
    <name evidence="5" type="primary">rimJ</name>
    <name evidence="5" type="ORF">ACFOEE_08835</name>
</gene>
<dbReference type="Proteomes" id="UP001595453">
    <property type="component" value="Unassembled WGS sequence"/>
</dbReference>
<feature type="domain" description="N-acetyltransferase" evidence="4">
    <location>
        <begin position="13"/>
        <end position="183"/>
    </location>
</feature>
<dbReference type="InterPro" id="IPR051531">
    <property type="entry name" value="N-acetyltransferase"/>
</dbReference>
<keyword evidence="5" id="KW-0687">Ribonucleoprotein</keyword>
<dbReference type="GO" id="GO:0005840">
    <property type="term" value="C:ribosome"/>
    <property type="evidence" value="ECO:0007669"/>
    <property type="project" value="UniProtKB-KW"/>
</dbReference>
<comment type="similarity">
    <text evidence="3">Belongs to the acetyltransferase family. RimJ subfamily.</text>
</comment>
<keyword evidence="2 5" id="KW-0012">Acyltransferase</keyword>
<dbReference type="PANTHER" id="PTHR43792">
    <property type="entry name" value="GNAT FAMILY, PUTATIVE (AFU_ORTHOLOGUE AFUA_3G00765)-RELATED-RELATED"/>
    <property type="match status" value="1"/>
</dbReference>
<dbReference type="Gene3D" id="3.40.630.30">
    <property type="match status" value="1"/>
</dbReference>
<dbReference type="SUPFAM" id="SSF55729">
    <property type="entry name" value="Acyl-CoA N-acyltransferases (Nat)"/>
    <property type="match status" value="1"/>
</dbReference>
<dbReference type="EMBL" id="JBHRSD010000014">
    <property type="protein sequence ID" value="MFC3032623.1"/>
    <property type="molecule type" value="Genomic_DNA"/>
</dbReference>
<dbReference type="PANTHER" id="PTHR43792:SF8">
    <property type="entry name" value="[RIBOSOMAL PROTEIN US5]-ALANINE N-ACETYLTRANSFERASE"/>
    <property type="match status" value="1"/>
</dbReference>
<dbReference type="PROSITE" id="PS51186">
    <property type="entry name" value="GNAT"/>
    <property type="match status" value="1"/>
</dbReference>
<reference evidence="6" key="1">
    <citation type="journal article" date="2019" name="Int. J. Syst. Evol. Microbiol.">
        <title>The Global Catalogue of Microorganisms (GCM) 10K type strain sequencing project: providing services to taxonomists for standard genome sequencing and annotation.</title>
        <authorList>
            <consortium name="The Broad Institute Genomics Platform"/>
            <consortium name="The Broad Institute Genome Sequencing Center for Infectious Disease"/>
            <person name="Wu L."/>
            <person name="Ma J."/>
        </authorList>
    </citation>
    <scope>NUCLEOTIDE SEQUENCE [LARGE SCALE GENOMIC DNA]</scope>
    <source>
        <strain evidence="6">KCTC 42730</strain>
    </source>
</reference>
<keyword evidence="1 5" id="KW-0808">Transferase</keyword>
<dbReference type="InterPro" id="IPR016181">
    <property type="entry name" value="Acyl_CoA_acyltransferase"/>
</dbReference>
<protein>
    <submittedName>
        <fullName evidence="5">Ribosomal protein S5-alanine N-acetyltransferase</fullName>
        <ecNumber evidence="5">2.3.1.267</ecNumber>
    </submittedName>
</protein>
<proteinExistence type="inferred from homology"/>
<dbReference type="EC" id="2.3.1.267" evidence="5"/>
<evidence type="ECO:0000256" key="1">
    <source>
        <dbReference type="ARBA" id="ARBA00022679"/>
    </source>
</evidence>
<dbReference type="RefSeq" id="WP_377123307.1">
    <property type="nucleotide sequence ID" value="NZ_JBHRSD010000014.1"/>
</dbReference>
<evidence type="ECO:0000313" key="5">
    <source>
        <dbReference type="EMBL" id="MFC3032623.1"/>
    </source>
</evidence>
<sequence length="188" mass="21376">MSPAIPEISTDNLVITQLLPQDFPLLAKYERENRAHLAPWEPSRDKDYFSDAAIEKRLTQLFAQFQAGNSLFLVGLNHSRSQIICVCHFSNIVYGAFQACHLGYSIAASAQGKGLMFEMLNPAIDYVFKNYGLHRIMANYLPHNQRSENLLMRLGFEREGYAKSYLNIAGTWQDHVLTAKLNPEHIES</sequence>
<comment type="caution">
    <text evidence="5">The sequence shown here is derived from an EMBL/GenBank/DDBJ whole genome shotgun (WGS) entry which is preliminary data.</text>
</comment>
<accession>A0ABV7CJ17</accession>
<evidence type="ECO:0000313" key="6">
    <source>
        <dbReference type="Proteomes" id="UP001595453"/>
    </source>
</evidence>
<dbReference type="NCBIfam" id="NF008072">
    <property type="entry name" value="PRK10809.1"/>
    <property type="match status" value="1"/>
</dbReference>
<evidence type="ECO:0000256" key="2">
    <source>
        <dbReference type="ARBA" id="ARBA00023315"/>
    </source>
</evidence>
<dbReference type="GO" id="GO:0008999">
    <property type="term" value="F:protein-N-terminal-alanine acetyltransferase activity"/>
    <property type="evidence" value="ECO:0007669"/>
    <property type="project" value="UniProtKB-EC"/>
</dbReference>
<organism evidence="5 6">
    <name type="scientific">Pseudoalteromonas fenneropenaei</name>
    <dbReference type="NCBI Taxonomy" id="1737459"/>
    <lineage>
        <taxon>Bacteria</taxon>
        <taxon>Pseudomonadati</taxon>
        <taxon>Pseudomonadota</taxon>
        <taxon>Gammaproteobacteria</taxon>
        <taxon>Alteromonadales</taxon>
        <taxon>Pseudoalteromonadaceae</taxon>
        <taxon>Pseudoalteromonas</taxon>
    </lineage>
</organism>
<name>A0ABV7CJ17_9GAMM</name>
<keyword evidence="6" id="KW-1185">Reference proteome</keyword>
<dbReference type="InterPro" id="IPR000182">
    <property type="entry name" value="GNAT_dom"/>
</dbReference>
<evidence type="ECO:0000259" key="4">
    <source>
        <dbReference type="PROSITE" id="PS51186"/>
    </source>
</evidence>
<dbReference type="Pfam" id="PF13302">
    <property type="entry name" value="Acetyltransf_3"/>
    <property type="match status" value="1"/>
</dbReference>
<keyword evidence="5" id="KW-0689">Ribosomal protein</keyword>
<evidence type="ECO:0000256" key="3">
    <source>
        <dbReference type="ARBA" id="ARBA00038502"/>
    </source>
</evidence>